<comment type="cofactor">
    <cofactor evidence="2">
        <name>Mg(2+)</name>
        <dbReference type="ChEBI" id="CHEBI:18420"/>
    </cofactor>
</comment>
<dbReference type="InterPro" id="IPR006318">
    <property type="entry name" value="PTS_EI-like"/>
</dbReference>
<evidence type="ECO:0000256" key="9">
    <source>
        <dbReference type="ARBA" id="ARBA00022597"/>
    </source>
</evidence>
<dbReference type="InterPro" id="IPR036618">
    <property type="entry name" value="PtsI_HPr-bd_sf"/>
</dbReference>
<evidence type="ECO:0000313" key="17">
    <source>
        <dbReference type="EMBL" id="SDW82098.1"/>
    </source>
</evidence>
<dbReference type="SUPFAM" id="SSF52009">
    <property type="entry name" value="Phosphohistidine domain"/>
    <property type="match status" value="1"/>
</dbReference>
<dbReference type="PROSITE" id="PS00742">
    <property type="entry name" value="PEP_ENZYMES_2"/>
    <property type="match status" value="1"/>
</dbReference>
<dbReference type="STRING" id="1007099.SAMN05216287_1609"/>
<feature type="domain" description="PTS EIIA type-2" evidence="15">
    <location>
        <begin position="2"/>
        <end position="142"/>
    </location>
</feature>
<dbReference type="GO" id="GO:0008965">
    <property type="term" value="F:phosphoenolpyruvate-protein phosphotransferase activity"/>
    <property type="evidence" value="ECO:0007669"/>
    <property type="project" value="UniProtKB-EC"/>
</dbReference>
<dbReference type="Gene3D" id="3.50.30.10">
    <property type="entry name" value="Phosphohistidine domain"/>
    <property type="match status" value="1"/>
</dbReference>
<evidence type="ECO:0000313" key="18">
    <source>
        <dbReference type="Proteomes" id="UP000243778"/>
    </source>
</evidence>
<dbReference type="OrthoDB" id="9765468at2"/>
<evidence type="ECO:0000256" key="7">
    <source>
        <dbReference type="ARBA" id="ARBA00022490"/>
    </source>
</evidence>
<keyword evidence="18" id="KW-1185">Reference proteome</keyword>
<dbReference type="Pfam" id="PF00391">
    <property type="entry name" value="PEP-utilizers"/>
    <property type="match status" value="1"/>
</dbReference>
<evidence type="ECO:0000256" key="14">
    <source>
        <dbReference type="ARBA" id="ARBA00022842"/>
    </source>
</evidence>
<dbReference type="PANTHER" id="PTHR46244:SF6">
    <property type="entry name" value="PHOSPHOENOLPYRUVATE-PROTEIN PHOSPHOTRANSFERASE"/>
    <property type="match status" value="1"/>
</dbReference>
<evidence type="ECO:0000256" key="13">
    <source>
        <dbReference type="ARBA" id="ARBA00022777"/>
    </source>
</evidence>
<dbReference type="PRINTS" id="PR01736">
    <property type="entry name" value="PHPHTRNFRASE"/>
</dbReference>
<sequence length="961" mass="102045">MLELNAAQIQMQQRAPDKQAALRSLADTLVADGLVMPGYLAGMQAREAQGSTYLGQGIAIPHGTPDTRDQVISTGVRLMQFPSGVDWGNGQRVYLAIAIAARSDEHLQLLQMLTRALGEGDLSEALRDAPDAEALVALLRGAPQELALDSQLVGLGLVAEDADDLAWQGIRLLKKAGCGGPGFAAGLLREPPLPLGDGLWLLHGEEGVGRPGLAFVTPETPLQHDAQPLAGLFCLASRGEAQRQTLERLCDLLIEGRGREFSQATSSRSVLEALGGELPVDWPSRRIVLANAHGLHARPAKVLSELAQSFDGDVRVRLPGDPGRGVSAKSLSRLLALGARRGQELEFIAEPSIAGDALPAVEAAVRAGLGEEVEPLPETPFAPPPIIEARVSLAAEVSPPLAPAAGARIQAVAAAPGIAIGPALVRVPLKMDFPQRGQGLAAERQRLAQALDEVVAQIQALVERSSEASIREIFITHQAMLRDPALHEDVGVRLDEGLSAEAAWIGEIEATAQRQEALHDALLAERAADLRDIGRRVLGHLLGVEAPVEPEQPYILVMDEVAPSDVASLDRDRVAGILTARGGATAHSAIIARALGIPAVVGAGEAVLALAPNTPLLLDGERGTLRVAPDAQAVEIARRQREASLQRQARADAERLQPAVTLDGRAVEVAANLGDTADSAAAVEQGAEGVGLLRTELVFMQHASAPDQASQEIEYRRALDALDGRPLVVRTLDVGGDKPLPYWPLPAEENPFLGLRGIRLSLQRPEVLETQLRALFASAEGRPLRVMFPMVGFVEEWRAARDMALRLREEIPVADLQLGIMVEVPSAALLAPVLAREVDFFSIGTNDLTQYALAIDRGHPTLSAQADGLHPAVLRLIQMTVEAAHAHGKWVGVCGELAGDTHAVPVLVGLGVDELSVSARSIALVKARVRELDFARSQLFAQQALNLESAAAVRALVEEHF</sequence>
<evidence type="ECO:0000259" key="15">
    <source>
        <dbReference type="PROSITE" id="PS51094"/>
    </source>
</evidence>
<dbReference type="InterPro" id="IPR035895">
    <property type="entry name" value="HPr-like_sf"/>
</dbReference>
<dbReference type="SUPFAM" id="SSF51621">
    <property type="entry name" value="Phosphoenolpyruvate/pyruvate domain"/>
    <property type="match status" value="1"/>
</dbReference>
<dbReference type="InterPro" id="IPR015813">
    <property type="entry name" value="Pyrv/PenolPyrv_kinase-like_dom"/>
</dbReference>
<dbReference type="GO" id="GO:0016301">
    <property type="term" value="F:kinase activity"/>
    <property type="evidence" value="ECO:0007669"/>
    <property type="project" value="UniProtKB-KW"/>
</dbReference>
<keyword evidence="11" id="KW-0598">Phosphotransferase system</keyword>
<dbReference type="PROSITE" id="PS00370">
    <property type="entry name" value="PEP_ENZYMES_PHOS_SITE"/>
    <property type="match status" value="1"/>
</dbReference>
<dbReference type="Pfam" id="PF00359">
    <property type="entry name" value="PTS_EIIA_2"/>
    <property type="match status" value="1"/>
</dbReference>
<dbReference type="PROSITE" id="PS51094">
    <property type="entry name" value="PTS_EIIA_TYPE_2"/>
    <property type="match status" value="1"/>
</dbReference>
<dbReference type="InterPro" id="IPR040442">
    <property type="entry name" value="Pyrv_kinase-like_dom_sf"/>
</dbReference>
<keyword evidence="13" id="KW-0418">Kinase</keyword>
<evidence type="ECO:0000256" key="10">
    <source>
        <dbReference type="ARBA" id="ARBA00022679"/>
    </source>
</evidence>
<dbReference type="AlphaFoldDB" id="A0A1H2WNL3"/>
<dbReference type="PROSITE" id="PS51350">
    <property type="entry name" value="PTS_HPR_DOM"/>
    <property type="match status" value="1"/>
</dbReference>
<evidence type="ECO:0000256" key="3">
    <source>
        <dbReference type="ARBA" id="ARBA00004496"/>
    </source>
</evidence>
<dbReference type="Gene3D" id="3.30.1340.10">
    <property type="entry name" value="HPr-like"/>
    <property type="match status" value="1"/>
</dbReference>
<keyword evidence="9" id="KW-0762">Sugar transport</keyword>
<dbReference type="Gene3D" id="3.40.930.10">
    <property type="entry name" value="Mannitol-specific EII, Chain A"/>
    <property type="match status" value="2"/>
</dbReference>
<keyword evidence="10 17" id="KW-0808">Transferase</keyword>
<dbReference type="InterPro" id="IPR016152">
    <property type="entry name" value="PTrfase/Anion_transptr"/>
</dbReference>
<dbReference type="InterPro" id="IPR000121">
    <property type="entry name" value="PEP_util_C"/>
</dbReference>
<reference evidence="18" key="1">
    <citation type="submission" date="2016-10" db="EMBL/GenBank/DDBJ databases">
        <authorList>
            <person name="Varghese N."/>
            <person name="Submissions S."/>
        </authorList>
    </citation>
    <scope>NUCLEOTIDE SEQUENCE [LARGE SCALE GENOMIC DNA]</scope>
    <source>
        <strain evidence="18">NRRL B-59562</strain>
    </source>
</reference>
<name>A0A1H2WNL3_9PSED</name>
<keyword evidence="12" id="KW-0479">Metal-binding</keyword>
<dbReference type="GO" id="GO:0046872">
    <property type="term" value="F:metal ion binding"/>
    <property type="evidence" value="ECO:0007669"/>
    <property type="project" value="UniProtKB-KW"/>
</dbReference>
<dbReference type="SUPFAM" id="SSF55594">
    <property type="entry name" value="HPr-like"/>
    <property type="match status" value="1"/>
</dbReference>
<feature type="domain" description="HPr" evidence="16">
    <location>
        <begin position="282"/>
        <end position="372"/>
    </location>
</feature>
<protein>
    <recommendedName>
        <fullName evidence="5">phosphoenolpyruvate--protein phosphotransferase</fullName>
        <ecNumber evidence="5">2.7.3.9</ecNumber>
    </recommendedName>
</protein>
<dbReference type="SUPFAM" id="SSF55804">
    <property type="entry name" value="Phoshotransferase/anion transport protein"/>
    <property type="match status" value="2"/>
</dbReference>
<keyword evidence="7" id="KW-0963">Cytoplasm</keyword>
<keyword evidence="14" id="KW-0460">Magnesium</keyword>
<dbReference type="Pfam" id="PF02896">
    <property type="entry name" value="PEP-utilizers_C"/>
    <property type="match status" value="1"/>
</dbReference>
<dbReference type="Gene3D" id="3.20.20.60">
    <property type="entry name" value="Phosphoenolpyruvate-binding domains"/>
    <property type="match status" value="1"/>
</dbReference>
<evidence type="ECO:0000256" key="12">
    <source>
        <dbReference type="ARBA" id="ARBA00022723"/>
    </source>
</evidence>
<dbReference type="SUPFAM" id="SSF47831">
    <property type="entry name" value="Enzyme I of the PEP:sugar phosphotransferase system HPr-binding (sub)domain"/>
    <property type="match status" value="1"/>
</dbReference>
<dbReference type="InterPro" id="IPR050499">
    <property type="entry name" value="PEP-utilizing_PTS_enzyme"/>
</dbReference>
<dbReference type="InterPro" id="IPR008279">
    <property type="entry name" value="PEP-util_enz_mobile_dom"/>
</dbReference>
<dbReference type="PROSITE" id="PS00372">
    <property type="entry name" value="PTS_EIIA_TYPE_2_HIS"/>
    <property type="match status" value="1"/>
</dbReference>
<dbReference type="Gene3D" id="1.10.274.10">
    <property type="entry name" value="PtsI, HPr-binding domain"/>
    <property type="match status" value="1"/>
</dbReference>
<dbReference type="CDD" id="cd00211">
    <property type="entry name" value="PTS_IIA_fru"/>
    <property type="match status" value="1"/>
</dbReference>
<evidence type="ECO:0000256" key="2">
    <source>
        <dbReference type="ARBA" id="ARBA00001946"/>
    </source>
</evidence>
<evidence type="ECO:0000256" key="1">
    <source>
        <dbReference type="ARBA" id="ARBA00000683"/>
    </source>
</evidence>
<organism evidence="17 18">
    <name type="scientific">Pseudomonas kuykendallii</name>
    <dbReference type="NCBI Taxonomy" id="1007099"/>
    <lineage>
        <taxon>Bacteria</taxon>
        <taxon>Pseudomonadati</taxon>
        <taxon>Pseudomonadota</taxon>
        <taxon>Gammaproteobacteria</taxon>
        <taxon>Pseudomonadales</taxon>
        <taxon>Pseudomonadaceae</taxon>
        <taxon>Pseudomonas</taxon>
    </lineage>
</organism>
<comment type="similarity">
    <text evidence="4">Belongs to the PEP-utilizing enzyme family.</text>
</comment>
<dbReference type="PANTHER" id="PTHR46244">
    <property type="entry name" value="PHOSPHOENOLPYRUVATE-PROTEIN PHOSPHOTRANSFERASE"/>
    <property type="match status" value="1"/>
</dbReference>
<dbReference type="CDD" id="cd00367">
    <property type="entry name" value="PTS-HPr_like"/>
    <property type="match status" value="1"/>
</dbReference>
<dbReference type="NCBIfam" id="NF008319">
    <property type="entry name" value="PRK11109.1"/>
    <property type="match status" value="1"/>
</dbReference>
<keyword evidence="17" id="KW-0670">Pyruvate</keyword>
<keyword evidence="6" id="KW-0813">Transport</keyword>
<dbReference type="PRINTS" id="PR00107">
    <property type="entry name" value="PHOSPHOCPHPR"/>
</dbReference>
<evidence type="ECO:0000256" key="5">
    <source>
        <dbReference type="ARBA" id="ARBA00012232"/>
    </source>
</evidence>
<dbReference type="RefSeq" id="WP_090226320.1">
    <property type="nucleotide sequence ID" value="NZ_FNNU01000002.1"/>
</dbReference>
<dbReference type="GO" id="GO:0005737">
    <property type="term" value="C:cytoplasm"/>
    <property type="evidence" value="ECO:0007669"/>
    <property type="project" value="UniProtKB-SubCell"/>
</dbReference>
<evidence type="ECO:0000259" key="16">
    <source>
        <dbReference type="PROSITE" id="PS51350"/>
    </source>
</evidence>
<dbReference type="NCBIfam" id="TIGR01417">
    <property type="entry name" value="PTS_I_fam"/>
    <property type="match status" value="1"/>
</dbReference>
<dbReference type="Proteomes" id="UP000243778">
    <property type="component" value="Unassembled WGS sequence"/>
</dbReference>
<keyword evidence="8" id="KW-0597">Phosphoprotein</keyword>
<evidence type="ECO:0000256" key="11">
    <source>
        <dbReference type="ARBA" id="ARBA00022683"/>
    </source>
</evidence>
<proteinExistence type="inferred from homology"/>
<dbReference type="InterPro" id="IPR000032">
    <property type="entry name" value="HPr-like"/>
</dbReference>
<evidence type="ECO:0000256" key="8">
    <source>
        <dbReference type="ARBA" id="ARBA00022553"/>
    </source>
</evidence>
<dbReference type="Pfam" id="PF00381">
    <property type="entry name" value="PTS-HPr"/>
    <property type="match status" value="1"/>
</dbReference>
<dbReference type="EMBL" id="FNNU01000002">
    <property type="protein sequence ID" value="SDW82098.1"/>
    <property type="molecule type" value="Genomic_DNA"/>
</dbReference>
<dbReference type="InterPro" id="IPR018274">
    <property type="entry name" value="PEP_util_AS"/>
</dbReference>
<dbReference type="GO" id="GO:0009401">
    <property type="term" value="P:phosphoenolpyruvate-dependent sugar phosphotransferase system"/>
    <property type="evidence" value="ECO:0007669"/>
    <property type="project" value="UniProtKB-KW"/>
</dbReference>
<comment type="catalytic activity">
    <reaction evidence="1">
        <text>L-histidyl-[protein] + phosphoenolpyruvate = N(pros)-phospho-L-histidyl-[protein] + pyruvate</text>
        <dbReference type="Rhea" id="RHEA:23880"/>
        <dbReference type="Rhea" id="RHEA-COMP:9745"/>
        <dbReference type="Rhea" id="RHEA-COMP:9746"/>
        <dbReference type="ChEBI" id="CHEBI:15361"/>
        <dbReference type="ChEBI" id="CHEBI:29979"/>
        <dbReference type="ChEBI" id="CHEBI:58702"/>
        <dbReference type="ChEBI" id="CHEBI:64837"/>
        <dbReference type="EC" id="2.7.3.9"/>
    </reaction>
</comment>
<evidence type="ECO:0000256" key="6">
    <source>
        <dbReference type="ARBA" id="ARBA00022448"/>
    </source>
</evidence>
<dbReference type="InterPro" id="IPR008731">
    <property type="entry name" value="PTS_EIN"/>
</dbReference>
<dbReference type="Pfam" id="PF05524">
    <property type="entry name" value="PEP-utilisers_N"/>
    <property type="match status" value="1"/>
</dbReference>
<gene>
    <name evidence="17" type="ORF">SAMN05216287_1609</name>
</gene>
<dbReference type="EC" id="2.7.3.9" evidence="5"/>
<evidence type="ECO:0000256" key="4">
    <source>
        <dbReference type="ARBA" id="ARBA00007837"/>
    </source>
</evidence>
<dbReference type="InterPro" id="IPR023151">
    <property type="entry name" value="PEP_util_CS"/>
</dbReference>
<accession>A0A1H2WNL3</accession>
<dbReference type="InterPro" id="IPR002178">
    <property type="entry name" value="PTS_EIIA_type-2_dom"/>
</dbReference>
<dbReference type="InterPro" id="IPR036637">
    <property type="entry name" value="Phosphohistidine_dom_sf"/>
</dbReference>
<comment type="subcellular location">
    <subcellularLocation>
        <location evidence="3">Cytoplasm</location>
    </subcellularLocation>
</comment>